<dbReference type="InterPro" id="IPR000477">
    <property type="entry name" value="RT_dom"/>
</dbReference>
<dbReference type="PANTHER" id="PTHR33116:SF78">
    <property type="entry name" value="OS12G0587133 PROTEIN"/>
    <property type="match status" value="1"/>
</dbReference>
<evidence type="ECO:0000313" key="3">
    <source>
        <dbReference type="Proteomes" id="UP001327560"/>
    </source>
</evidence>
<dbReference type="PROSITE" id="PS50878">
    <property type="entry name" value="RT_POL"/>
    <property type="match status" value="1"/>
</dbReference>
<reference evidence="2 3" key="1">
    <citation type="submission" date="2023-10" db="EMBL/GenBank/DDBJ databases">
        <title>Chromosome-scale genome assembly provides insights into flower coloration mechanisms of Canna indica.</title>
        <authorList>
            <person name="Li C."/>
        </authorList>
    </citation>
    <scope>NUCLEOTIDE SEQUENCE [LARGE SCALE GENOMIC DNA]</scope>
    <source>
        <tissue evidence="2">Flower</tissue>
    </source>
</reference>
<dbReference type="Proteomes" id="UP001327560">
    <property type="component" value="Chromosome 5"/>
</dbReference>
<evidence type="ECO:0000259" key="1">
    <source>
        <dbReference type="PROSITE" id="PS50878"/>
    </source>
</evidence>
<dbReference type="AlphaFoldDB" id="A0AAQ3KF60"/>
<sequence>MSPYLFIILEELLSSIIKYYVENKRIDPFKLNEFELSHMCFADDVVFTIKNNWKTIKGLKEALSIYCDMLGQRINVEKSMIYFPKALCMDQKHRICNFLGMKEGKYPMQYLGTYRTPRRMKNNCENKIMEKIAKRMDLWASNMISQARKTTLLNSVISSMPVYSMMATSLKEKTVENIAKKERNFFGGNKNSKGANLIKWDIVTAPKGMGGLAVRDISVMRKVMVAKRLLPLLNEDDNNWSIIYKEKYGALHPWRSWGEKKIKTDQARLVLKCLNHLKDGLGISMTDGKKTSIWKDSWLSSIPISNWPTFINVVELERYETVVELRNEKE</sequence>
<proteinExistence type="predicted"/>
<keyword evidence="3" id="KW-1185">Reference proteome</keyword>
<organism evidence="2 3">
    <name type="scientific">Canna indica</name>
    <name type="common">Indian-shot</name>
    <dbReference type="NCBI Taxonomy" id="4628"/>
    <lineage>
        <taxon>Eukaryota</taxon>
        <taxon>Viridiplantae</taxon>
        <taxon>Streptophyta</taxon>
        <taxon>Embryophyta</taxon>
        <taxon>Tracheophyta</taxon>
        <taxon>Spermatophyta</taxon>
        <taxon>Magnoliopsida</taxon>
        <taxon>Liliopsida</taxon>
        <taxon>Zingiberales</taxon>
        <taxon>Cannaceae</taxon>
        <taxon>Canna</taxon>
    </lineage>
</organism>
<gene>
    <name evidence="2" type="ORF">Cni_G16316</name>
</gene>
<dbReference type="EMBL" id="CP136894">
    <property type="protein sequence ID" value="WOL07572.1"/>
    <property type="molecule type" value="Genomic_DNA"/>
</dbReference>
<evidence type="ECO:0000313" key="2">
    <source>
        <dbReference type="EMBL" id="WOL07572.1"/>
    </source>
</evidence>
<feature type="domain" description="Reverse transcriptase" evidence="1">
    <location>
        <begin position="1"/>
        <end position="115"/>
    </location>
</feature>
<name>A0AAQ3KF60_9LILI</name>
<protein>
    <recommendedName>
        <fullName evidence="1">Reverse transcriptase domain-containing protein</fullName>
    </recommendedName>
</protein>
<accession>A0AAQ3KF60</accession>
<dbReference type="PANTHER" id="PTHR33116">
    <property type="entry name" value="REVERSE TRANSCRIPTASE ZINC-BINDING DOMAIN-CONTAINING PROTEIN-RELATED-RELATED"/>
    <property type="match status" value="1"/>
</dbReference>